<evidence type="ECO:0000313" key="10">
    <source>
        <dbReference type="Proteomes" id="UP000694403"/>
    </source>
</evidence>
<keyword evidence="6" id="KW-0464">Manganese</keyword>
<evidence type="ECO:0000259" key="8">
    <source>
        <dbReference type="Pfam" id="PF07830"/>
    </source>
</evidence>
<dbReference type="GO" id="GO:0004722">
    <property type="term" value="F:protein serine/threonine phosphatase activity"/>
    <property type="evidence" value="ECO:0007669"/>
    <property type="project" value="UniProtKB-EC"/>
</dbReference>
<keyword evidence="4" id="KW-0378">Hydrolase</keyword>
<protein>
    <recommendedName>
        <fullName evidence="8">Protein serine/threonine phosphatase 2C C-terminal domain-containing protein</fullName>
    </recommendedName>
</protein>
<feature type="domain" description="Protein serine/threonine phosphatase 2C C-terminal" evidence="8">
    <location>
        <begin position="2"/>
        <end position="75"/>
    </location>
</feature>
<proteinExistence type="inferred from homology"/>
<evidence type="ECO:0000256" key="4">
    <source>
        <dbReference type="ARBA" id="ARBA00022801"/>
    </source>
</evidence>
<keyword evidence="3" id="KW-0479">Metal-binding</keyword>
<dbReference type="GO" id="GO:0000287">
    <property type="term" value="F:magnesium ion binding"/>
    <property type="evidence" value="ECO:0007669"/>
    <property type="project" value="InterPro"/>
</dbReference>
<dbReference type="InterPro" id="IPR012911">
    <property type="entry name" value="PP2C_C"/>
</dbReference>
<evidence type="ECO:0000256" key="3">
    <source>
        <dbReference type="ARBA" id="ARBA00022723"/>
    </source>
</evidence>
<organism evidence="9 10">
    <name type="scientific">Chelydra serpentina</name>
    <name type="common">Snapping turtle</name>
    <name type="synonym">Testudo serpentina</name>
    <dbReference type="NCBI Taxonomy" id="8475"/>
    <lineage>
        <taxon>Eukaryota</taxon>
        <taxon>Metazoa</taxon>
        <taxon>Chordata</taxon>
        <taxon>Craniata</taxon>
        <taxon>Vertebrata</taxon>
        <taxon>Euteleostomi</taxon>
        <taxon>Archelosauria</taxon>
        <taxon>Testudinata</taxon>
        <taxon>Testudines</taxon>
        <taxon>Cryptodira</taxon>
        <taxon>Durocryptodira</taxon>
        <taxon>Americhelydia</taxon>
        <taxon>Chelydroidea</taxon>
        <taxon>Chelydridae</taxon>
        <taxon>Chelydra</taxon>
    </lineage>
</organism>
<dbReference type="Proteomes" id="UP000694403">
    <property type="component" value="Unplaced"/>
</dbReference>
<dbReference type="InterPro" id="IPR036580">
    <property type="entry name" value="PP2C_C_sf"/>
</dbReference>
<dbReference type="GO" id="GO:0030145">
    <property type="term" value="F:manganese ion binding"/>
    <property type="evidence" value="ECO:0007669"/>
    <property type="project" value="InterPro"/>
</dbReference>
<reference evidence="9" key="1">
    <citation type="submission" date="2025-08" db="UniProtKB">
        <authorList>
            <consortium name="Ensembl"/>
        </authorList>
    </citation>
    <scope>IDENTIFICATION</scope>
</reference>
<evidence type="ECO:0000256" key="7">
    <source>
        <dbReference type="ARBA" id="ARBA00048336"/>
    </source>
</evidence>
<evidence type="ECO:0000313" key="9">
    <source>
        <dbReference type="Ensembl" id="ENSCSRP00000016817.1"/>
    </source>
</evidence>
<evidence type="ECO:0000256" key="6">
    <source>
        <dbReference type="ARBA" id="ARBA00023211"/>
    </source>
</evidence>
<dbReference type="Pfam" id="PF07830">
    <property type="entry name" value="PP2C_C"/>
    <property type="match status" value="1"/>
</dbReference>
<dbReference type="SUPFAM" id="SSF81601">
    <property type="entry name" value="Protein serine/threonine phosphatase 2C, C-terminal domain"/>
    <property type="match status" value="1"/>
</dbReference>
<reference evidence="9" key="2">
    <citation type="submission" date="2025-09" db="UniProtKB">
        <authorList>
            <consortium name="Ensembl"/>
        </authorList>
    </citation>
    <scope>IDENTIFICATION</scope>
</reference>
<evidence type="ECO:0000256" key="5">
    <source>
        <dbReference type="ARBA" id="ARBA00022842"/>
    </source>
</evidence>
<dbReference type="Ensembl" id="ENSCSRT00000017587.1">
    <property type="protein sequence ID" value="ENSCSRP00000016817.1"/>
    <property type="gene ID" value="ENSCSRG00000012913.1"/>
</dbReference>
<keyword evidence="10" id="KW-1185">Reference proteome</keyword>
<accession>A0A8C3SL49</accession>
<evidence type="ECO:0000256" key="1">
    <source>
        <dbReference type="ARBA" id="ARBA00001936"/>
    </source>
</evidence>
<comment type="catalytic activity">
    <reaction evidence="7">
        <text>O-phospho-L-threonyl-[protein] + H2O = L-threonyl-[protein] + phosphate</text>
        <dbReference type="Rhea" id="RHEA:47004"/>
        <dbReference type="Rhea" id="RHEA-COMP:11060"/>
        <dbReference type="Rhea" id="RHEA-COMP:11605"/>
        <dbReference type="ChEBI" id="CHEBI:15377"/>
        <dbReference type="ChEBI" id="CHEBI:30013"/>
        <dbReference type="ChEBI" id="CHEBI:43474"/>
        <dbReference type="ChEBI" id="CHEBI:61977"/>
        <dbReference type="EC" id="3.1.3.16"/>
    </reaction>
</comment>
<keyword evidence="5" id="KW-0460">Magnesium</keyword>
<evidence type="ECO:0000256" key="2">
    <source>
        <dbReference type="ARBA" id="ARBA00006702"/>
    </source>
</evidence>
<comment type="similarity">
    <text evidence="2">Belongs to the PP2C family.</text>
</comment>
<dbReference type="Gene3D" id="1.10.10.430">
    <property type="entry name" value="Phosphatase 2C, C-terminal domain suprefamily"/>
    <property type="match status" value="1"/>
</dbReference>
<sequence>MTCMVVCFRGAPGTSQAALQKERELDAHLESRVQQDQGAASLVAIFRCLASEVNPSLPPGGGLASKRAVIKEAYERLRRSYEAQMLVRTD</sequence>
<name>A0A8C3SL49_CHESE</name>
<comment type="cofactor">
    <cofactor evidence="1">
        <name>Mn(2+)</name>
        <dbReference type="ChEBI" id="CHEBI:29035"/>
    </cofactor>
</comment>
<dbReference type="AlphaFoldDB" id="A0A8C3SL49"/>